<evidence type="ECO:0000313" key="6">
    <source>
        <dbReference type="EMBL" id="PDH40401.1"/>
    </source>
</evidence>
<keyword evidence="2 3" id="KW-0949">S-adenosyl-L-methionine</keyword>
<evidence type="ECO:0000256" key="4">
    <source>
        <dbReference type="PIRSR" id="PIRSR006325-1"/>
    </source>
</evidence>
<organism evidence="6 7">
    <name type="scientific">OM182 bacterium MED-G24</name>
    <dbReference type="NCBI Taxonomy" id="1986255"/>
    <lineage>
        <taxon>Bacteria</taxon>
        <taxon>Pseudomonadati</taxon>
        <taxon>Pseudomonadota</taxon>
        <taxon>Gammaproteobacteria</taxon>
        <taxon>OMG group</taxon>
        <taxon>OM182 clade</taxon>
    </lineage>
</organism>
<feature type="binding site" evidence="3 4">
    <location>
        <position position="121"/>
    </location>
    <ligand>
        <name>S-adenosyl-L-methionine</name>
        <dbReference type="ChEBI" id="CHEBI:59789"/>
    </ligand>
</feature>
<feature type="domain" description="Methyltransferase" evidence="5">
    <location>
        <begin position="47"/>
        <end position="147"/>
    </location>
</feature>
<dbReference type="HAMAP" id="MF_01589">
    <property type="entry name" value="Cx_SAM_synthase"/>
    <property type="match status" value="1"/>
</dbReference>
<dbReference type="EMBL" id="NTKD01000012">
    <property type="protein sequence ID" value="PDH40401.1"/>
    <property type="molecule type" value="Genomic_DNA"/>
</dbReference>
<dbReference type="InterPro" id="IPR041698">
    <property type="entry name" value="Methyltransf_25"/>
</dbReference>
<dbReference type="GO" id="GO:1904047">
    <property type="term" value="F:S-adenosyl-L-methionine binding"/>
    <property type="evidence" value="ECO:0007669"/>
    <property type="project" value="UniProtKB-UniRule"/>
</dbReference>
<comment type="subunit">
    <text evidence="3">Homodimer.</text>
</comment>
<accession>A0A2A5WVF1</accession>
<evidence type="ECO:0000313" key="7">
    <source>
        <dbReference type="Proteomes" id="UP000219327"/>
    </source>
</evidence>
<dbReference type="PANTHER" id="PTHR43861">
    <property type="entry name" value="TRANS-ACONITATE 2-METHYLTRANSFERASE-RELATED"/>
    <property type="match status" value="1"/>
</dbReference>
<evidence type="ECO:0000256" key="2">
    <source>
        <dbReference type="ARBA" id="ARBA00022691"/>
    </source>
</evidence>
<reference evidence="6 7" key="1">
    <citation type="submission" date="2017-08" db="EMBL/GenBank/DDBJ databases">
        <title>Fine stratification of microbial communities through a metagenomic profile of the photic zone.</title>
        <authorList>
            <person name="Haro-Moreno J.M."/>
            <person name="Lopez-Perez M."/>
            <person name="De La Torre J."/>
            <person name="Picazo A."/>
            <person name="Camacho A."/>
            <person name="Rodriguez-Valera F."/>
        </authorList>
    </citation>
    <scope>NUCLEOTIDE SEQUENCE [LARGE SCALE GENOMIC DNA]</scope>
    <source>
        <strain evidence="6">MED-G24</strain>
    </source>
</reference>
<comment type="similarity">
    <text evidence="3">Belongs to the class I-like SAM-binding methyltransferase superfamily. Cx-SAM synthase family.</text>
</comment>
<dbReference type="AlphaFoldDB" id="A0A2A5WVF1"/>
<feature type="binding site" evidence="3">
    <location>
        <begin position="106"/>
        <end position="107"/>
    </location>
    <ligand>
        <name>S-adenosyl-L-methionine</name>
        <dbReference type="ChEBI" id="CHEBI:59789"/>
    </ligand>
</feature>
<dbReference type="InterPro" id="IPR029063">
    <property type="entry name" value="SAM-dependent_MTases_sf"/>
</dbReference>
<comment type="catalytic activity">
    <reaction evidence="3">
        <text>prephenate + S-adenosyl-L-methionine = carboxy-S-adenosyl-L-methionine + 3-phenylpyruvate + H2O</text>
        <dbReference type="Rhea" id="RHEA:51692"/>
        <dbReference type="ChEBI" id="CHEBI:15377"/>
        <dbReference type="ChEBI" id="CHEBI:18005"/>
        <dbReference type="ChEBI" id="CHEBI:29934"/>
        <dbReference type="ChEBI" id="CHEBI:59789"/>
        <dbReference type="ChEBI" id="CHEBI:134278"/>
    </reaction>
</comment>
<dbReference type="PANTHER" id="PTHR43861:SF2">
    <property type="entry name" value="CARBOXY-S-ADENOSYL-L-METHIONINE SYNTHASE"/>
    <property type="match status" value="1"/>
</dbReference>
<feature type="binding site" evidence="3">
    <location>
        <position position="188"/>
    </location>
    <ligand>
        <name>S-adenosyl-L-methionine</name>
        <dbReference type="ChEBI" id="CHEBI:59789"/>
    </ligand>
</feature>
<dbReference type="PIRSF" id="PIRSF006325">
    <property type="entry name" value="MeTrfase_bac"/>
    <property type="match status" value="1"/>
</dbReference>
<dbReference type="EC" id="2.1.3.-" evidence="3"/>
<proteinExistence type="inferred from homology"/>
<feature type="binding site" evidence="3 4">
    <location>
        <position position="24"/>
    </location>
    <ligand>
        <name>S-adenosyl-L-methionine</name>
        <dbReference type="ChEBI" id="CHEBI:59789"/>
    </ligand>
</feature>
<dbReference type="SUPFAM" id="SSF53335">
    <property type="entry name" value="S-adenosyl-L-methionine-dependent methyltransferases"/>
    <property type="match status" value="1"/>
</dbReference>
<comment type="caution">
    <text evidence="6">The sequence shown here is derived from an EMBL/GenBank/DDBJ whole genome shotgun (WGS) entry which is preliminary data.</text>
</comment>
<name>A0A2A5WVF1_9GAMM</name>
<dbReference type="CDD" id="cd02440">
    <property type="entry name" value="AdoMet_MTases"/>
    <property type="match status" value="1"/>
</dbReference>
<keyword evidence="1 3" id="KW-0808">Transferase</keyword>
<dbReference type="Pfam" id="PF13649">
    <property type="entry name" value="Methyltransf_25"/>
    <property type="match status" value="1"/>
</dbReference>
<dbReference type="Proteomes" id="UP000219327">
    <property type="component" value="Unassembled WGS sequence"/>
</dbReference>
<gene>
    <name evidence="3 6" type="primary">cmoA</name>
    <name evidence="6" type="ORF">CNE99_03625</name>
</gene>
<sequence length="234" mass="26011">MPFRFDETVAQVFTNMISRSVPGYDTTLSLINSTAALYALPDTYCYDLGCSLGAATIALADSIPDSCHLVAVDNSAAMIDRCSKNINDYRQEVDAACATIEIIEADLNEVRFERASIIVMNYTLQFIPPEQRDHLIARLADALVEGGCLVISEKVHFDDPATTEHMRQLHESYKRQQGYSELEIAQKRTALENVLVTDTMDTHNRRFRAAGLTSSVISRQLNFVTLLARKLASG</sequence>
<evidence type="ECO:0000256" key="3">
    <source>
        <dbReference type="HAMAP-Rule" id="MF_01589"/>
    </source>
</evidence>
<evidence type="ECO:0000256" key="1">
    <source>
        <dbReference type="ARBA" id="ARBA00022679"/>
    </source>
</evidence>
<dbReference type="NCBIfam" id="TIGR00740">
    <property type="entry name" value="carboxy-S-adenosyl-L-methionine synthase CmoA"/>
    <property type="match status" value="1"/>
</dbReference>
<dbReference type="Gene3D" id="3.40.50.150">
    <property type="entry name" value="Vaccinia Virus protein VP39"/>
    <property type="match status" value="1"/>
</dbReference>
<feature type="binding site" evidence="3 4">
    <location>
        <begin position="73"/>
        <end position="74"/>
    </location>
    <ligand>
        <name>S-adenosyl-L-methionine</name>
        <dbReference type="ChEBI" id="CHEBI:59789"/>
    </ligand>
</feature>
<evidence type="ECO:0000259" key="5">
    <source>
        <dbReference type="Pfam" id="PF13649"/>
    </source>
</evidence>
<dbReference type="GO" id="GO:0002098">
    <property type="term" value="P:tRNA wobble uridine modification"/>
    <property type="evidence" value="ECO:0007669"/>
    <property type="project" value="InterPro"/>
</dbReference>
<protein>
    <recommendedName>
        <fullName evidence="3">Carboxy-S-adenosyl-L-methionine synthase</fullName>
        <shortName evidence="3">Cx-SAM synthase</shortName>
        <ecNumber evidence="3">2.1.3.-</ecNumber>
    </recommendedName>
</protein>
<dbReference type="InterPro" id="IPR005271">
    <property type="entry name" value="CmoA"/>
</dbReference>
<feature type="binding site" evidence="3 4">
    <location>
        <begin position="49"/>
        <end position="51"/>
    </location>
    <ligand>
        <name>S-adenosyl-L-methionine</name>
        <dbReference type="ChEBI" id="CHEBI:59789"/>
    </ligand>
</feature>
<comment type="function">
    <text evidence="3">Catalyzes the conversion of S-adenosyl-L-methionine (SAM) to carboxy-S-adenosyl-L-methionine (Cx-SAM).</text>
</comment>
<dbReference type="GO" id="GO:0016743">
    <property type="term" value="F:carboxyl- or carbamoyltransferase activity"/>
    <property type="evidence" value="ECO:0007669"/>
    <property type="project" value="UniProtKB-UniRule"/>
</dbReference>